<dbReference type="InterPro" id="IPR011989">
    <property type="entry name" value="ARM-like"/>
</dbReference>
<proteinExistence type="predicted"/>
<evidence type="ECO:0000256" key="1">
    <source>
        <dbReference type="ARBA" id="ARBA00022737"/>
    </source>
</evidence>
<dbReference type="RefSeq" id="XP_016980457.2">
    <property type="nucleotide sequence ID" value="XM_017124968.2"/>
</dbReference>
<dbReference type="InterPro" id="IPR016024">
    <property type="entry name" value="ARM-type_fold"/>
</dbReference>
<protein>
    <recommendedName>
        <fullName evidence="2">Nucleotide exchange factor Fes1 domain-containing protein</fullName>
    </recommendedName>
</protein>
<dbReference type="Proteomes" id="UP001652680">
    <property type="component" value="Unassembled WGS sequence"/>
</dbReference>
<dbReference type="InterPro" id="IPR013918">
    <property type="entry name" value="Nucleotide_exch_fac_Fes1"/>
</dbReference>
<sequence length="305" mass="33936">MTDPNVPRGAISYQNVLKYSVQHHDQTGQPKLDEAPDVERHEFLANALNAMTTDASAALKAALVILNSDEASTEDQIESLEAIRTYIDDIDNAISLVKLGGTATLLRYIKDSDSEVRISALNTVAEVAQNNIFCQNALINDKFLPVLTKNLSNANQDIVRSSIYAISSLIRNFQPGYNEFKRIKGIRALIPCLKSTNSNVYIKTAFLIASLTSGDKSVRDDFVKAEVFPVLVENLKPIEEYDVKQETTLFALSSLSLESDLKLSTEKRNDILSSLQLFISKNKQTENCEEMVNYARIIVDNLNAR</sequence>
<dbReference type="Pfam" id="PF08609">
    <property type="entry name" value="Fes1"/>
    <property type="match status" value="1"/>
</dbReference>
<keyword evidence="1" id="KW-0677">Repeat</keyword>
<keyword evidence="4" id="KW-1185">Reference proteome</keyword>
<evidence type="ECO:0000313" key="4">
    <source>
        <dbReference type="Proteomes" id="UP001652680"/>
    </source>
</evidence>
<dbReference type="PANTHER" id="PTHR19316:SF18">
    <property type="entry name" value="HSP70-BINDING PROTEIN 1"/>
    <property type="match status" value="1"/>
</dbReference>
<feature type="domain" description="Nucleotide exchange factor Fes1" evidence="2">
    <location>
        <begin position="14"/>
        <end position="93"/>
    </location>
</feature>
<reference evidence="4" key="1">
    <citation type="journal article" date="2021" name="Elife">
        <title>Highly contiguous assemblies of 101 drosophilid genomes.</title>
        <authorList>
            <person name="Kim B.Y."/>
            <person name="Wang J.R."/>
            <person name="Miller D.E."/>
            <person name="Barmina O."/>
            <person name="Delaney E."/>
            <person name="Thompson A."/>
            <person name="Comeault A.A."/>
            <person name="Peede D."/>
            <person name="D'Agostino E.R."/>
            <person name="Pelaez J."/>
            <person name="Aguilar J.M."/>
            <person name="Haji D."/>
            <person name="Matsunaga T."/>
            <person name="Armstrong E.E."/>
            <person name="Zych M."/>
            <person name="Ogawa Y."/>
            <person name="Stamenkovic-Radak M."/>
            <person name="Jelic M."/>
            <person name="Veselinovic M.S."/>
            <person name="Tanaskovic M."/>
            <person name="Eric P."/>
            <person name="Gao J.J."/>
            <person name="Katoh T.K."/>
            <person name="Toda M.J."/>
            <person name="Watabe H."/>
            <person name="Watada M."/>
            <person name="Davis J.S."/>
            <person name="Moyle L.C."/>
            <person name="Manoli G."/>
            <person name="Bertolini E."/>
            <person name="Kostal V."/>
            <person name="Hawley R.S."/>
            <person name="Takahashi A."/>
            <person name="Jones C.D."/>
            <person name="Price D.K."/>
            <person name="Whiteman N."/>
            <person name="Kopp A."/>
            <person name="Matute D.R."/>
            <person name="Petrov D.A."/>
        </authorList>
    </citation>
    <scope>NUCLEOTIDE SEQUENCE [LARGE SCALE GENOMIC DNA]</scope>
</reference>
<dbReference type="SUPFAM" id="SSF48371">
    <property type="entry name" value="ARM repeat"/>
    <property type="match status" value="1"/>
</dbReference>
<dbReference type="GeneID" id="108045599"/>
<organism evidence="3 4">
    <name type="scientific">Drosophila rhopaloa</name>
    <name type="common">Fruit fly</name>
    <dbReference type="NCBI Taxonomy" id="1041015"/>
    <lineage>
        <taxon>Eukaryota</taxon>
        <taxon>Metazoa</taxon>
        <taxon>Ecdysozoa</taxon>
        <taxon>Arthropoda</taxon>
        <taxon>Hexapoda</taxon>
        <taxon>Insecta</taxon>
        <taxon>Pterygota</taxon>
        <taxon>Neoptera</taxon>
        <taxon>Endopterygota</taxon>
        <taxon>Diptera</taxon>
        <taxon>Brachycera</taxon>
        <taxon>Muscomorpha</taxon>
        <taxon>Ephydroidea</taxon>
        <taxon>Drosophilidae</taxon>
        <taxon>Drosophila</taxon>
        <taxon>Sophophora</taxon>
    </lineage>
</organism>
<evidence type="ECO:0000259" key="2">
    <source>
        <dbReference type="Pfam" id="PF08609"/>
    </source>
</evidence>
<name>A0ABM5HHJ9_DRORH</name>
<dbReference type="EnsemblMetazoa" id="XM_017124968.2">
    <property type="protein sequence ID" value="XP_016980457.2"/>
    <property type="gene ID" value="LOC108045599"/>
</dbReference>
<dbReference type="InterPro" id="IPR050693">
    <property type="entry name" value="Hsp70_NEF-Inhibitors"/>
</dbReference>
<dbReference type="PANTHER" id="PTHR19316">
    <property type="entry name" value="PROTEIN FOLDING REGULATOR"/>
    <property type="match status" value="1"/>
</dbReference>
<reference evidence="3" key="2">
    <citation type="submission" date="2025-05" db="UniProtKB">
        <authorList>
            <consortium name="EnsemblMetazoa"/>
        </authorList>
    </citation>
    <scope>IDENTIFICATION</scope>
</reference>
<evidence type="ECO:0000313" key="3">
    <source>
        <dbReference type="EnsemblMetazoa" id="XP_016980457.2"/>
    </source>
</evidence>
<dbReference type="Gene3D" id="1.25.10.10">
    <property type="entry name" value="Leucine-rich Repeat Variant"/>
    <property type="match status" value="1"/>
</dbReference>
<accession>A0ABM5HHJ9</accession>